<dbReference type="InterPro" id="IPR009057">
    <property type="entry name" value="Homeodomain-like_sf"/>
</dbReference>
<dbReference type="SUPFAM" id="SSF46689">
    <property type="entry name" value="Homeodomain-like"/>
    <property type="match status" value="1"/>
</dbReference>
<dbReference type="PRINTS" id="PR00455">
    <property type="entry name" value="HTHTETR"/>
</dbReference>
<organism evidence="6 7">
    <name type="scientific">Bordetella ansorpii</name>
    <dbReference type="NCBI Taxonomy" id="288768"/>
    <lineage>
        <taxon>Bacteria</taxon>
        <taxon>Pseudomonadati</taxon>
        <taxon>Pseudomonadota</taxon>
        <taxon>Betaproteobacteria</taxon>
        <taxon>Burkholderiales</taxon>
        <taxon>Alcaligenaceae</taxon>
        <taxon>Bordetella</taxon>
    </lineage>
</organism>
<keyword evidence="3" id="KW-0804">Transcription</keyword>
<dbReference type="InterPro" id="IPR001647">
    <property type="entry name" value="HTH_TetR"/>
</dbReference>
<dbReference type="PANTHER" id="PTHR47506:SF3">
    <property type="entry name" value="HTH-TYPE TRANSCRIPTIONAL REGULATOR LMRA"/>
    <property type="match status" value="1"/>
</dbReference>
<evidence type="ECO:0000256" key="4">
    <source>
        <dbReference type="PROSITE-ProRule" id="PRU00335"/>
    </source>
</evidence>
<dbReference type="SUPFAM" id="SSF48498">
    <property type="entry name" value="Tetracyclin repressor-like, C-terminal domain"/>
    <property type="match status" value="1"/>
</dbReference>
<feature type="domain" description="HTH tetR-type" evidence="5">
    <location>
        <begin position="8"/>
        <end position="68"/>
    </location>
</feature>
<evidence type="ECO:0000256" key="2">
    <source>
        <dbReference type="ARBA" id="ARBA00023125"/>
    </source>
</evidence>
<accession>A0A157PMT6</accession>
<protein>
    <submittedName>
        <fullName evidence="6">TetR family transcriptional regulator</fullName>
    </submittedName>
</protein>
<dbReference type="RefSeq" id="WP_066413357.1">
    <property type="nucleotide sequence ID" value="NZ_FKBS01000014.1"/>
</dbReference>
<proteinExistence type="predicted"/>
<evidence type="ECO:0000259" key="5">
    <source>
        <dbReference type="PROSITE" id="PS50977"/>
    </source>
</evidence>
<gene>
    <name evidence="6" type="primary">yjdC</name>
    <name evidence="6" type="ORF">SAMEA1982600_02852</name>
</gene>
<reference evidence="6 7" key="1">
    <citation type="submission" date="2016-03" db="EMBL/GenBank/DDBJ databases">
        <authorList>
            <consortium name="Pathogen Informatics"/>
        </authorList>
    </citation>
    <scope>NUCLEOTIDE SEQUENCE [LARGE SCALE GENOMIC DNA]</scope>
    <source>
        <strain evidence="6 7">NCTC13364</strain>
    </source>
</reference>
<dbReference type="PROSITE" id="PS50977">
    <property type="entry name" value="HTH_TETR_2"/>
    <property type="match status" value="1"/>
</dbReference>
<name>A0A157PMT6_9BORD</name>
<evidence type="ECO:0000256" key="1">
    <source>
        <dbReference type="ARBA" id="ARBA00023015"/>
    </source>
</evidence>
<dbReference type="PANTHER" id="PTHR47506">
    <property type="entry name" value="TRANSCRIPTIONAL REGULATORY PROTEIN"/>
    <property type="match status" value="1"/>
</dbReference>
<dbReference type="InterPro" id="IPR036271">
    <property type="entry name" value="Tet_transcr_reg_TetR-rel_C_sf"/>
</dbReference>
<dbReference type="GO" id="GO:0003677">
    <property type="term" value="F:DNA binding"/>
    <property type="evidence" value="ECO:0007669"/>
    <property type="project" value="UniProtKB-UniRule"/>
</dbReference>
<evidence type="ECO:0000313" key="6">
    <source>
        <dbReference type="EMBL" id="SAI34831.1"/>
    </source>
</evidence>
<dbReference type="Proteomes" id="UP000077037">
    <property type="component" value="Unassembled WGS sequence"/>
</dbReference>
<keyword evidence="1" id="KW-0805">Transcription regulation</keyword>
<dbReference type="EMBL" id="FKBS01000014">
    <property type="protein sequence ID" value="SAI34831.1"/>
    <property type="molecule type" value="Genomic_DNA"/>
</dbReference>
<keyword evidence="2 4" id="KW-0238">DNA-binding</keyword>
<dbReference type="AlphaFoldDB" id="A0A157PMT6"/>
<dbReference type="InterPro" id="IPR011075">
    <property type="entry name" value="TetR_C"/>
</dbReference>
<dbReference type="Pfam" id="PF00440">
    <property type="entry name" value="TetR_N"/>
    <property type="match status" value="1"/>
</dbReference>
<dbReference type="Gene3D" id="1.10.357.10">
    <property type="entry name" value="Tetracycline Repressor, domain 2"/>
    <property type="match status" value="1"/>
</dbReference>
<sequence>MTPDAPLSDSRIRLLDATEQLVYADGIHATGMDRIVRASGVARKSIYRHYANKDELVAAALRRRDERWMQWFVAETSGAAEPRDRLLSMFPALQRWFESPGFHGCAFINAAGEIGDADHPIRAVSRLHKQRLYDYVRELAGGCVLADPDDVAGQLLVLIDGAIAVALVMGDPSAAASAGRAAHTLLASATPRSSQCAVP</sequence>
<evidence type="ECO:0000313" key="7">
    <source>
        <dbReference type="Proteomes" id="UP000077037"/>
    </source>
</evidence>
<feature type="DNA-binding region" description="H-T-H motif" evidence="4">
    <location>
        <begin position="31"/>
        <end position="50"/>
    </location>
</feature>
<dbReference type="OrthoDB" id="116240at2"/>
<evidence type="ECO:0000256" key="3">
    <source>
        <dbReference type="ARBA" id="ARBA00023163"/>
    </source>
</evidence>
<dbReference type="Pfam" id="PF16925">
    <property type="entry name" value="TetR_C_13"/>
    <property type="match status" value="1"/>
</dbReference>